<comment type="caution">
    <text evidence="1">The sequence shown here is derived from an EMBL/GenBank/DDBJ whole genome shotgun (WGS) entry which is preliminary data.</text>
</comment>
<evidence type="ECO:0000313" key="2">
    <source>
        <dbReference type="Proteomes" id="UP001148838"/>
    </source>
</evidence>
<reference evidence="1 2" key="1">
    <citation type="journal article" date="2022" name="Allergy">
        <title>Genome assembly and annotation of Periplaneta americana reveal a comprehensive cockroach allergen profile.</title>
        <authorList>
            <person name="Wang L."/>
            <person name="Xiong Q."/>
            <person name="Saelim N."/>
            <person name="Wang L."/>
            <person name="Nong W."/>
            <person name="Wan A.T."/>
            <person name="Shi M."/>
            <person name="Liu X."/>
            <person name="Cao Q."/>
            <person name="Hui J.H.L."/>
            <person name="Sookrung N."/>
            <person name="Leung T.F."/>
            <person name="Tungtrongchitr A."/>
            <person name="Tsui S.K.W."/>
        </authorList>
    </citation>
    <scope>NUCLEOTIDE SEQUENCE [LARGE SCALE GENOMIC DNA]</scope>
    <source>
        <strain evidence="1">PWHHKU_190912</strain>
    </source>
</reference>
<accession>A0ABQ8SBV3</accession>
<gene>
    <name evidence="1" type="ORF">ANN_19912</name>
</gene>
<protein>
    <submittedName>
        <fullName evidence="1">Uncharacterized protein</fullName>
    </submittedName>
</protein>
<evidence type="ECO:0000313" key="1">
    <source>
        <dbReference type="EMBL" id="KAJ4431315.1"/>
    </source>
</evidence>
<proteinExistence type="predicted"/>
<sequence>MTYDDAEYLHGNIICTSNISVMVIINIRVEKFSPSPGIEPGSLVLRTKRSHHRATPSPIHSIGSNSPPPVFFPLWSDSKLGTSKTAYTVIVATVRFKNMFAFSSDERAFNIESFSHRILNFQSLMAFVQSLSTAAPSLCNSSPERYVGMTSRAVASWSEASCLELALRNAYWFESSWEKKFSHEISASVWDRYQPSLVMHLGSYDSLEQRSERRNWYYEGTTSDSYFKRYAPACIISSKTAYTVIVATVRSKNMFAFSSDERAFNIESFSHRILNFQSLMAFVQSLSTAAPSQCNSSPERYVGMT</sequence>
<keyword evidence="2" id="KW-1185">Reference proteome</keyword>
<dbReference type="Proteomes" id="UP001148838">
    <property type="component" value="Unassembled WGS sequence"/>
</dbReference>
<name>A0ABQ8SBV3_PERAM</name>
<organism evidence="1 2">
    <name type="scientific">Periplaneta americana</name>
    <name type="common">American cockroach</name>
    <name type="synonym">Blatta americana</name>
    <dbReference type="NCBI Taxonomy" id="6978"/>
    <lineage>
        <taxon>Eukaryota</taxon>
        <taxon>Metazoa</taxon>
        <taxon>Ecdysozoa</taxon>
        <taxon>Arthropoda</taxon>
        <taxon>Hexapoda</taxon>
        <taxon>Insecta</taxon>
        <taxon>Pterygota</taxon>
        <taxon>Neoptera</taxon>
        <taxon>Polyneoptera</taxon>
        <taxon>Dictyoptera</taxon>
        <taxon>Blattodea</taxon>
        <taxon>Blattoidea</taxon>
        <taxon>Blattidae</taxon>
        <taxon>Blattinae</taxon>
        <taxon>Periplaneta</taxon>
    </lineage>
</organism>
<dbReference type="EMBL" id="JAJSOF020000031">
    <property type="protein sequence ID" value="KAJ4431315.1"/>
    <property type="molecule type" value="Genomic_DNA"/>
</dbReference>